<dbReference type="EMBL" id="BAAANV010000041">
    <property type="protein sequence ID" value="GAA1547873.1"/>
    <property type="molecule type" value="Genomic_DNA"/>
</dbReference>
<protein>
    <submittedName>
        <fullName evidence="2">Uncharacterized protein</fullName>
    </submittedName>
</protein>
<keyword evidence="1" id="KW-0472">Membrane</keyword>
<proteinExistence type="predicted"/>
<name>A0ABN2BV76_9MICO</name>
<organism evidence="2 3">
    <name type="scientific">Dermacoccus barathri</name>
    <dbReference type="NCBI Taxonomy" id="322601"/>
    <lineage>
        <taxon>Bacteria</taxon>
        <taxon>Bacillati</taxon>
        <taxon>Actinomycetota</taxon>
        <taxon>Actinomycetes</taxon>
        <taxon>Micrococcales</taxon>
        <taxon>Dermacoccaceae</taxon>
        <taxon>Dermacoccus</taxon>
    </lineage>
</organism>
<accession>A0ABN2BV76</accession>
<sequence length="39" mass="4174">MSGGLIVDEGKDVMAAVHVPLAMALMGLAVWLPLRARKR</sequence>
<keyword evidence="1" id="KW-1133">Transmembrane helix</keyword>
<comment type="caution">
    <text evidence="2">The sequence shown here is derived from an EMBL/GenBank/DDBJ whole genome shotgun (WGS) entry which is preliminary data.</text>
</comment>
<keyword evidence="3" id="KW-1185">Reference proteome</keyword>
<gene>
    <name evidence="2" type="ORF">GCM10009762_21490</name>
</gene>
<dbReference type="Proteomes" id="UP001501288">
    <property type="component" value="Unassembled WGS sequence"/>
</dbReference>
<keyword evidence="1" id="KW-0812">Transmembrane</keyword>
<evidence type="ECO:0000313" key="2">
    <source>
        <dbReference type="EMBL" id="GAA1547873.1"/>
    </source>
</evidence>
<reference evidence="2 3" key="1">
    <citation type="journal article" date="2019" name="Int. J. Syst. Evol. Microbiol.">
        <title>The Global Catalogue of Microorganisms (GCM) 10K type strain sequencing project: providing services to taxonomists for standard genome sequencing and annotation.</title>
        <authorList>
            <consortium name="The Broad Institute Genomics Platform"/>
            <consortium name="The Broad Institute Genome Sequencing Center for Infectious Disease"/>
            <person name="Wu L."/>
            <person name="Ma J."/>
        </authorList>
    </citation>
    <scope>NUCLEOTIDE SEQUENCE [LARGE SCALE GENOMIC DNA]</scope>
    <source>
        <strain evidence="2 3">JCM 14588</strain>
    </source>
</reference>
<feature type="transmembrane region" description="Helical" evidence="1">
    <location>
        <begin position="15"/>
        <end position="34"/>
    </location>
</feature>
<evidence type="ECO:0000256" key="1">
    <source>
        <dbReference type="SAM" id="Phobius"/>
    </source>
</evidence>
<evidence type="ECO:0000313" key="3">
    <source>
        <dbReference type="Proteomes" id="UP001501288"/>
    </source>
</evidence>